<dbReference type="PANTHER" id="PTHR43133">
    <property type="entry name" value="RNA POLYMERASE ECF-TYPE SIGMA FACTO"/>
    <property type="match status" value="1"/>
</dbReference>
<dbReference type="NCBIfam" id="TIGR02937">
    <property type="entry name" value="sigma70-ECF"/>
    <property type="match status" value="1"/>
</dbReference>
<dbReference type="InterPro" id="IPR014284">
    <property type="entry name" value="RNA_pol_sigma-70_dom"/>
</dbReference>
<dbReference type="Gene3D" id="1.10.10.10">
    <property type="entry name" value="Winged helix-like DNA-binding domain superfamily/Winged helix DNA-binding domain"/>
    <property type="match status" value="1"/>
</dbReference>
<keyword evidence="3" id="KW-0731">Sigma factor</keyword>
<keyword evidence="5" id="KW-0804">Transcription</keyword>
<dbReference type="InterPro" id="IPR013325">
    <property type="entry name" value="RNA_pol_sigma_r2"/>
</dbReference>
<sequence length="169" mass="20186">MIVLYMKGGENVTEFEEIYSEYFKDVYRYVLCLSKNESIAEDITQETFFKALKNIDSFKGNCKMSVWLCQIAKNSYFSYLKKEQNNFERVEDIADVFDSDFKQILVDDESVFEIHKVLHNLEEPYKEVFTLRFFGELSFLKIAELFGKTESWARVTYHRARIKLKERLI</sequence>
<keyword evidence="2" id="KW-0805">Transcription regulation</keyword>
<dbReference type="InterPro" id="IPR013324">
    <property type="entry name" value="RNA_pol_sigma_r3/r4-like"/>
</dbReference>
<comment type="caution">
    <text evidence="8">The sequence shown here is derived from an EMBL/GenBank/DDBJ whole genome shotgun (WGS) entry which is preliminary data.</text>
</comment>
<comment type="similarity">
    <text evidence="1">Belongs to the sigma-70 factor family. ECF subfamily.</text>
</comment>
<dbReference type="EMBL" id="VSSQ01004407">
    <property type="protein sequence ID" value="MPM25071.1"/>
    <property type="molecule type" value="Genomic_DNA"/>
</dbReference>
<dbReference type="PANTHER" id="PTHR43133:SF8">
    <property type="entry name" value="RNA POLYMERASE SIGMA FACTOR HI_1459-RELATED"/>
    <property type="match status" value="1"/>
</dbReference>
<dbReference type="CDD" id="cd06171">
    <property type="entry name" value="Sigma70_r4"/>
    <property type="match status" value="1"/>
</dbReference>
<evidence type="ECO:0000256" key="3">
    <source>
        <dbReference type="ARBA" id="ARBA00023082"/>
    </source>
</evidence>
<dbReference type="InterPro" id="IPR039425">
    <property type="entry name" value="RNA_pol_sigma-70-like"/>
</dbReference>
<dbReference type="AlphaFoldDB" id="A0A644YAY8"/>
<evidence type="ECO:0000256" key="1">
    <source>
        <dbReference type="ARBA" id="ARBA00010641"/>
    </source>
</evidence>
<protein>
    <submittedName>
        <fullName evidence="8">ECF RNA polymerase sigma factor SigM</fullName>
    </submittedName>
</protein>
<evidence type="ECO:0000256" key="2">
    <source>
        <dbReference type="ARBA" id="ARBA00023015"/>
    </source>
</evidence>
<dbReference type="GO" id="GO:0016987">
    <property type="term" value="F:sigma factor activity"/>
    <property type="evidence" value="ECO:0007669"/>
    <property type="project" value="UniProtKB-KW"/>
</dbReference>
<dbReference type="GO" id="GO:0003677">
    <property type="term" value="F:DNA binding"/>
    <property type="evidence" value="ECO:0007669"/>
    <property type="project" value="UniProtKB-KW"/>
</dbReference>
<dbReference type="Gene3D" id="1.10.1740.10">
    <property type="match status" value="1"/>
</dbReference>
<proteinExistence type="inferred from homology"/>
<dbReference type="InterPro" id="IPR036388">
    <property type="entry name" value="WH-like_DNA-bd_sf"/>
</dbReference>
<accession>A0A644YAY8</accession>
<evidence type="ECO:0000259" key="6">
    <source>
        <dbReference type="Pfam" id="PF04542"/>
    </source>
</evidence>
<dbReference type="SUPFAM" id="SSF88659">
    <property type="entry name" value="Sigma3 and sigma4 domains of RNA polymerase sigma factors"/>
    <property type="match status" value="1"/>
</dbReference>
<reference evidence="8" key="1">
    <citation type="submission" date="2019-08" db="EMBL/GenBank/DDBJ databases">
        <authorList>
            <person name="Kucharzyk K."/>
            <person name="Murdoch R.W."/>
            <person name="Higgins S."/>
            <person name="Loffler F."/>
        </authorList>
    </citation>
    <scope>NUCLEOTIDE SEQUENCE</scope>
</reference>
<dbReference type="SUPFAM" id="SSF88946">
    <property type="entry name" value="Sigma2 domain of RNA polymerase sigma factors"/>
    <property type="match status" value="1"/>
</dbReference>
<organism evidence="8">
    <name type="scientific">bioreactor metagenome</name>
    <dbReference type="NCBI Taxonomy" id="1076179"/>
    <lineage>
        <taxon>unclassified sequences</taxon>
        <taxon>metagenomes</taxon>
        <taxon>ecological metagenomes</taxon>
    </lineage>
</organism>
<dbReference type="InterPro" id="IPR013249">
    <property type="entry name" value="RNA_pol_sigma70_r4_t2"/>
</dbReference>
<feature type="domain" description="RNA polymerase sigma-70 region 2" evidence="6">
    <location>
        <begin position="19"/>
        <end position="84"/>
    </location>
</feature>
<gene>
    <name evidence="8" type="primary">sigM_5</name>
    <name evidence="8" type="ORF">SDC9_71561</name>
</gene>
<dbReference type="GO" id="GO:0006352">
    <property type="term" value="P:DNA-templated transcription initiation"/>
    <property type="evidence" value="ECO:0007669"/>
    <property type="project" value="InterPro"/>
</dbReference>
<evidence type="ECO:0000313" key="8">
    <source>
        <dbReference type="EMBL" id="MPM25071.1"/>
    </source>
</evidence>
<name>A0A644YAY8_9ZZZZ</name>
<dbReference type="Pfam" id="PF08281">
    <property type="entry name" value="Sigma70_r4_2"/>
    <property type="match status" value="1"/>
</dbReference>
<keyword evidence="4" id="KW-0238">DNA-binding</keyword>
<evidence type="ECO:0000259" key="7">
    <source>
        <dbReference type="Pfam" id="PF08281"/>
    </source>
</evidence>
<evidence type="ECO:0000256" key="4">
    <source>
        <dbReference type="ARBA" id="ARBA00023125"/>
    </source>
</evidence>
<feature type="domain" description="RNA polymerase sigma factor 70 region 4 type 2" evidence="7">
    <location>
        <begin position="113"/>
        <end position="164"/>
    </location>
</feature>
<dbReference type="InterPro" id="IPR007627">
    <property type="entry name" value="RNA_pol_sigma70_r2"/>
</dbReference>
<evidence type="ECO:0000256" key="5">
    <source>
        <dbReference type="ARBA" id="ARBA00023163"/>
    </source>
</evidence>
<dbReference type="Pfam" id="PF04542">
    <property type="entry name" value="Sigma70_r2"/>
    <property type="match status" value="1"/>
</dbReference>